<evidence type="ECO:0000313" key="4">
    <source>
        <dbReference type="EMBL" id="TLS49603.1"/>
    </source>
</evidence>
<dbReference type="InterPro" id="IPR036452">
    <property type="entry name" value="Ribo_hydro-like"/>
</dbReference>
<feature type="domain" description="Inosine/uridine-preferring nucleoside hydrolase" evidence="3">
    <location>
        <begin position="26"/>
        <end position="258"/>
    </location>
</feature>
<dbReference type="GO" id="GO:0006152">
    <property type="term" value="P:purine nucleoside catabolic process"/>
    <property type="evidence" value="ECO:0007669"/>
    <property type="project" value="TreeGrafter"/>
</dbReference>
<dbReference type="Proteomes" id="UP000309676">
    <property type="component" value="Unassembled WGS sequence"/>
</dbReference>
<gene>
    <name evidence="4" type="ORF">FE782_24775</name>
</gene>
<dbReference type="AlphaFoldDB" id="A0A5R9GA64"/>
<comment type="caution">
    <text evidence="4">The sequence shown here is derived from an EMBL/GenBank/DDBJ whole genome shotgun (WGS) entry which is preliminary data.</text>
</comment>
<sequence>MTTYPAIDEERLIRHLRHPGRKIRMVLDTDTFNEIDDQFAVTYALTSPDSVAVEALYAAPFFNELSTGPADGMEKSYQEILKILPLLGREDVPVYRGSTSYLPKEEGFVESEAASDLVERALASDPSDPLYVVAIGAITNVASAIRMEPSIAGRIVVVWLGGHAFSWPDTREFNLYQDVPAARVVFDCGAPVVLVPCMGVASHLHTSLSEIRDYVKDSGPIGEYLYETYKNCAKDHYAYTRVIWDISTIAWLANPDWAPSYLAPSPRISDDGRWIQDPTRHPIRYVRHLHRDPIFRDLFRKIAGGARTE</sequence>
<dbReference type="GO" id="GO:0008477">
    <property type="term" value="F:purine nucleosidase activity"/>
    <property type="evidence" value="ECO:0007669"/>
    <property type="project" value="TreeGrafter"/>
</dbReference>
<organism evidence="4 5">
    <name type="scientific">Paenibacillus antri</name>
    <dbReference type="NCBI Taxonomy" id="2582848"/>
    <lineage>
        <taxon>Bacteria</taxon>
        <taxon>Bacillati</taxon>
        <taxon>Bacillota</taxon>
        <taxon>Bacilli</taxon>
        <taxon>Bacillales</taxon>
        <taxon>Paenibacillaceae</taxon>
        <taxon>Paenibacillus</taxon>
    </lineage>
</organism>
<dbReference type="Pfam" id="PF01156">
    <property type="entry name" value="IU_nuc_hydro"/>
    <property type="match status" value="1"/>
</dbReference>
<dbReference type="OrthoDB" id="2530052at2"/>
<dbReference type="RefSeq" id="WP_138197046.1">
    <property type="nucleotide sequence ID" value="NZ_VCIW01000020.1"/>
</dbReference>
<dbReference type="PANTHER" id="PTHR12304">
    <property type="entry name" value="INOSINE-URIDINE PREFERRING NUCLEOSIDE HYDROLASE"/>
    <property type="match status" value="1"/>
</dbReference>
<dbReference type="SUPFAM" id="SSF53590">
    <property type="entry name" value="Nucleoside hydrolase"/>
    <property type="match status" value="1"/>
</dbReference>
<reference evidence="4 5" key="1">
    <citation type="submission" date="2019-05" db="EMBL/GenBank/DDBJ databases">
        <authorList>
            <person name="Narsing Rao M.P."/>
            <person name="Li W.J."/>
        </authorList>
    </citation>
    <scope>NUCLEOTIDE SEQUENCE [LARGE SCALE GENOMIC DNA]</scope>
    <source>
        <strain evidence="4 5">SYSU_K30003</strain>
    </source>
</reference>
<dbReference type="PANTHER" id="PTHR12304:SF4">
    <property type="entry name" value="URIDINE NUCLEOSIDASE"/>
    <property type="match status" value="1"/>
</dbReference>
<name>A0A5R9GA64_9BACL</name>
<dbReference type="Gene3D" id="3.90.245.10">
    <property type="entry name" value="Ribonucleoside hydrolase-like"/>
    <property type="match status" value="1"/>
</dbReference>
<accession>A0A5R9GA64</accession>
<evidence type="ECO:0000256" key="2">
    <source>
        <dbReference type="ARBA" id="ARBA00023295"/>
    </source>
</evidence>
<dbReference type="EMBL" id="VCIW01000020">
    <property type="protein sequence ID" value="TLS49603.1"/>
    <property type="molecule type" value="Genomic_DNA"/>
</dbReference>
<dbReference type="InterPro" id="IPR023186">
    <property type="entry name" value="IUNH"/>
</dbReference>
<keyword evidence="1 4" id="KW-0378">Hydrolase</keyword>
<protein>
    <submittedName>
        <fullName evidence="4">Nucleoside hydrolase</fullName>
    </submittedName>
</protein>
<evidence type="ECO:0000259" key="3">
    <source>
        <dbReference type="Pfam" id="PF01156"/>
    </source>
</evidence>
<evidence type="ECO:0000256" key="1">
    <source>
        <dbReference type="ARBA" id="ARBA00022801"/>
    </source>
</evidence>
<dbReference type="InterPro" id="IPR001910">
    <property type="entry name" value="Inosine/uridine_hydrolase_dom"/>
</dbReference>
<dbReference type="GO" id="GO:0005829">
    <property type="term" value="C:cytosol"/>
    <property type="evidence" value="ECO:0007669"/>
    <property type="project" value="TreeGrafter"/>
</dbReference>
<keyword evidence="5" id="KW-1185">Reference proteome</keyword>
<evidence type="ECO:0000313" key="5">
    <source>
        <dbReference type="Proteomes" id="UP000309676"/>
    </source>
</evidence>
<keyword evidence="2" id="KW-0326">Glycosidase</keyword>
<proteinExistence type="predicted"/>